<dbReference type="GO" id="GO:0005743">
    <property type="term" value="C:mitochondrial inner membrane"/>
    <property type="evidence" value="ECO:0007669"/>
    <property type="project" value="UniProtKB-SubCell"/>
</dbReference>
<dbReference type="PROSITE" id="PS51352">
    <property type="entry name" value="THIOREDOXIN_2"/>
    <property type="match status" value="1"/>
</dbReference>
<comment type="similarity">
    <text evidence="2 8">Belongs to the SCO1/2 family.</text>
</comment>
<dbReference type="Proteomes" id="UP001209540">
    <property type="component" value="Unassembled WGS sequence"/>
</dbReference>
<dbReference type="FunFam" id="3.40.30.10:FF:000013">
    <property type="entry name" value="Blast:Protein SCO1 homolog, mitochondrial"/>
    <property type="match status" value="1"/>
</dbReference>
<dbReference type="EMBL" id="JAIXMP010000026">
    <property type="protein sequence ID" value="KAI9253360.1"/>
    <property type="molecule type" value="Genomic_DNA"/>
</dbReference>
<sequence>MVFFNKTFREEIMSGCNIAFRYKGAKNNPVFLFPIPSFSTIIIKMLRTGVRTFTAALRRQPQSQHQKTVTRFALQRRLLTTARDEEKARNRAAIGVFNWKSAALFLGTGAGLLLYFRQEKERVTKLREEKARETSKAYGKPKIGGPFELINAENGKRFDSTKELAGKFYMVYFGFTHCPDICPEELDKMAEVVDIAKEKKEPLVPVFITCDPRRDSAEIVKEYVKDFHPDMIGLTGDQDEIRKVAKSFRVYVSSPPSVEEGEDYLVDHSIFFYLMDPDGKFVDCYAKDTTAEEVVSSYEKYYKEYYADKK</sequence>
<evidence type="ECO:0000256" key="6">
    <source>
        <dbReference type="ARBA" id="ARBA00023128"/>
    </source>
</evidence>
<evidence type="ECO:0000256" key="4">
    <source>
        <dbReference type="ARBA" id="ARBA00022792"/>
    </source>
</evidence>
<evidence type="ECO:0000256" key="10">
    <source>
        <dbReference type="PIRSR" id="PIRSR603782-2"/>
    </source>
</evidence>
<comment type="caution">
    <text evidence="12">The sequence shown here is derived from an EMBL/GenBank/DDBJ whole genome shotgun (WGS) entry which is preliminary data.</text>
</comment>
<dbReference type="InterPro" id="IPR013766">
    <property type="entry name" value="Thioredoxin_domain"/>
</dbReference>
<dbReference type="PANTHER" id="PTHR12151:SF5">
    <property type="entry name" value="AT19154P"/>
    <property type="match status" value="1"/>
</dbReference>
<dbReference type="CDD" id="cd02968">
    <property type="entry name" value="SCO"/>
    <property type="match status" value="1"/>
</dbReference>
<dbReference type="Gene3D" id="3.40.30.10">
    <property type="entry name" value="Glutaredoxin"/>
    <property type="match status" value="1"/>
</dbReference>
<keyword evidence="13" id="KW-1185">Reference proteome</keyword>
<dbReference type="Pfam" id="PF02630">
    <property type="entry name" value="SCO1-SenC"/>
    <property type="match status" value="1"/>
</dbReference>
<proteinExistence type="inferred from homology"/>
<dbReference type="GO" id="GO:0005507">
    <property type="term" value="F:copper ion binding"/>
    <property type="evidence" value="ECO:0007669"/>
    <property type="project" value="InterPro"/>
</dbReference>
<dbReference type="GO" id="GO:0006878">
    <property type="term" value="P:intracellular copper ion homeostasis"/>
    <property type="evidence" value="ECO:0007669"/>
    <property type="project" value="UniProtKB-UniRule"/>
</dbReference>
<dbReference type="InterPro" id="IPR036249">
    <property type="entry name" value="Thioredoxin-like_sf"/>
</dbReference>
<keyword evidence="6 8" id="KW-0496">Mitochondrion</keyword>
<dbReference type="AlphaFoldDB" id="A0AAD5PAA3"/>
<dbReference type="GO" id="GO:0033617">
    <property type="term" value="P:mitochondrial respiratory chain complex IV assembly"/>
    <property type="evidence" value="ECO:0007669"/>
    <property type="project" value="TreeGrafter"/>
</dbReference>
<evidence type="ECO:0000256" key="9">
    <source>
        <dbReference type="PIRSR" id="PIRSR037736-1"/>
    </source>
</evidence>
<keyword evidence="5 9" id="KW-0186">Copper</keyword>
<evidence type="ECO:0000256" key="5">
    <source>
        <dbReference type="ARBA" id="ARBA00023008"/>
    </source>
</evidence>
<comment type="subcellular location">
    <subcellularLocation>
        <location evidence="1 8">Mitochondrion inner membrane</location>
    </subcellularLocation>
</comment>
<protein>
    <submittedName>
        <fullName evidence="12">SCO1/SenC-domain-containing protein</fullName>
    </submittedName>
</protein>
<reference evidence="12" key="2">
    <citation type="submission" date="2023-02" db="EMBL/GenBank/DDBJ databases">
        <authorList>
            <consortium name="DOE Joint Genome Institute"/>
            <person name="Mondo S.J."/>
            <person name="Chang Y."/>
            <person name="Wang Y."/>
            <person name="Ahrendt S."/>
            <person name="Andreopoulos W."/>
            <person name="Barry K."/>
            <person name="Beard J."/>
            <person name="Benny G.L."/>
            <person name="Blankenship S."/>
            <person name="Bonito G."/>
            <person name="Cuomo C."/>
            <person name="Desiro A."/>
            <person name="Gervers K.A."/>
            <person name="Hundley H."/>
            <person name="Kuo A."/>
            <person name="LaButti K."/>
            <person name="Lang B.F."/>
            <person name="Lipzen A."/>
            <person name="O'Donnell K."/>
            <person name="Pangilinan J."/>
            <person name="Reynolds N."/>
            <person name="Sandor L."/>
            <person name="Smith M.W."/>
            <person name="Tsang A."/>
            <person name="Grigoriev I.V."/>
            <person name="Stajich J.E."/>
            <person name="Spatafora J.W."/>
        </authorList>
    </citation>
    <scope>NUCLEOTIDE SEQUENCE</scope>
    <source>
        <strain evidence="12">RSA 2281</strain>
    </source>
</reference>
<evidence type="ECO:0000313" key="12">
    <source>
        <dbReference type="EMBL" id="KAI9253360.1"/>
    </source>
</evidence>
<evidence type="ECO:0000256" key="7">
    <source>
        <dbReference type="ARBA" id="ARBA00023136"/>
    </source>
</evidence>
<dbReference type="GO" id="GO:0016531">
    <property type="term" value="F:copper chaperone activity"/>
    <property type="evidence" value="ECO:0007669"/>
    <property type="project" value="InterPro"/>
</dbReference>
<dbReference type="InterPro" id="IPR003782">
    <property type="entry name" value="SCO1/SenC"/>
</dbReference>
<organism evidence="12 13">
    <name type="scientific">Phascolomyces articulosus</name>
    <dbReference type="NCBI Taxonomy" id="60185"/>
    <lineage>
        <taxon>Eukaryota</taxon>
        <taxon>Fungi</taxon>
        <taxon>Fungi incertae sedis</taxon>
        <taxon>Mucoromycota</taxon>
        <taxon>Mucoromycotina</taxon>
        <taxon>Mucoromycetes</taxon>
        <taxon>Mucorales</taxon>
        <taxon>Lichtheimiaceae</taxon>
        <taxon>Phascolomyces</taxon>
    </lineage>
</organism>
<feature type="binding site" evidence="9">
    <location>
        <position position="182"/>
    </location>
    <ligand>
        <name>Cu cation</name>
        <dbReference type="ChEBI" id="CHEBI:23378"/>
    </ligand>
</feature>
<feature type="binding site" evidence="9">
    <location>
        <position position="178"/>
    </location>
    <ligand>
        <name>Cu cation</name>
        <dbReference type="ChEBI" id="CHEBI:23378"/>
    </ligand>
</feature>
<accession>A0AAD5PAA3</accession>
<evidence type="ECO:0000256" key="1">
    <source>
        <dbReference type="ARBA" id="ARBA00004273"/>
    </source>
</evidence>
<name>A0AAD5PAA3_9FUNG</name>
<evidence type="ECO:0000256" key="2">
    <source>
        <dbReference type="ARBA" id="ARBA00010996"/>
    </source>
</evidence>
<dbReference type="InterPro" id="IPR017276">
    <property type="entry name" value="Synth_of_cyt-c-oxidase_Sco1/2"/>
</dbReference>
<dbReference type="SUPFAM" id="SSF52833">
    <property type="entry name" value="Thioredoxin-like"/>
    <property type="match status" value="1"/>
</dbReference>
<feature type="domain" description="Thioredoxin" evidence="11">
    <location>
        <begin position="138"/>
        <end position="303"/>
    </location>
</feature>
<keyword evidence="4 8" id="KW-0999">Mitochondrion inner membrane</keyword>
<keyword evidence="7" id="KW-0472">Membrane</keyword>
<reference evidence="12" key="1">
    <citation type="journal article" date="2022" name="IScience">
        <title>Evolution of zygomycete secretomes and the origins of terrestrial fungal ecologies.</title>
        <authorList>
            <person name="Chang Y."/>
            <person name="Wang Y."/>
            <person name="Mondo S."/>
            <person name="Ahrendt S."/>
            <person name="Andreopoulos W."/>
            <person name="Barry K."/>
            <person name="Beard J."/>
            <person name="Benny G.L."/>
            <person name="Blankenship S."/>
            <person name="Bonito G."/>
            <person name="Cuomo C."/>
            <person name="Desiro A."/>
            <person name="Gervers K.A."/>
            <person name="Hundley H."/>
            <person name="Kuo A."/>
            <person name="LaButti K."/>
            <person name="Lang B.F."/>
            <person name="Lipzen A."/>
            <person name="O'Donnell K."/>
            <person name="Pangilinan J."/>
            <person name="Reynolds N."/>
            <person name="Sandor L."/>
            <person name="Smith M.E."/>
            <person name="Tsang A."/>
            <person name="Grigoriev I.V."/>
            <person name="Stajich J.E."/>
            <person name="Spatafora J.W."/>
        </authorList>
    </citation>
    <scope>NUCLEOTIDE SEQUENCE</scope>
    <source>
        <strain evidence="12">RSA 2281</strain>
    </source>
</reference>
<evidence type="ECO:0000259" key="11">
    <source>
        <dbReference type="PROSITE" id="PS51352"/>
    </source>
</evidence>
<dbReference type="PANTHER" id="PTHR12151">
    <property type="entry name" value="ELECTRON TRANSPORT PROTIN SCO1/SENC FAMILY MEMBER"/>
    <property type="match status" value="1"/>
</dbReference>
<gene>
    <name evidence="12" type="ORF">BDA99DRAFT_519586</name>
</gene>
<dbReference type="PIRSF" id="PIRSF037736">
    <property type="entry name" value="SCO1"/>
    <property type="match status" value="1"/>
</dbReference>
<evidence type="ECO:0000313" key="13">
    <source>
        <dbReference type="Proteomes" id="UP001209540"/>
    </source>
</evidence>
<feature type="disulfide bond" description="Redox-active" evidence="10">
    <location>
        <begin position="178"/>
        <end position="182"/>
    </location>
</feature>
<evidence type="ECO:0000256" key="3">
    <source>
        <dbReference type="ARBA" id="ARBA00022723"/>
    </source>
</evidence>
<feature type="binding site" evidence="9">
    <location>
        <position position="268"/>
    </location>
    <ligand>
        <name>Cu cation</name>
        <dbReference type="ChEBI" id="CHEBI:23378"/>
    </ligand>
</feature>
<keyword evidence="3 9" id="KW-0479">Metal-binding</keyword>
<evidence type="ECO:0000256" key="8">
    <source>
        <dbReference type="PIRNR" id="PIRNR037736"/>
    </source>
</evidence>
<keyword evidence="10" id="KW-1015">Disulfide bond</keyword>